<evidence type="ECO:0000256" key="1">
    <source>
        <dbReference type="PROSITE-ProRule" id="PRU00339"/>
    </source>
</evidence>
<accession>A0A975Y6L8</accession>
<dbReference type="CDD" id="cd06257">
    <property type="entry name" value="DnaJ"/>
    <property type="match status" value="1"/>
</dbReference>
<dbReference type="Pfam" id="PF00226">
    <property type="entry name" value="DnaJ"/>
    <property type="match status" value="1"/>
</dbReference>
<dbReference type="Gene3D" id="1.25.40.10">
    <property type="entry name" value="Tetratricopeptide repeat domain"/>
    <property type="match status" value="1"/>
</dbReference>
<name>A0A975Y6L8_9NOST</name>
<dbReference type="PROSITE" id="PS50005">
    <property type="entry name" value="TPR"/>
    <property type="match status" value="1"/>
</dbReference>
<gene>
    <name evidence="3" type="ORF">B6N60_04138</name>
</gene>
<dbReference type="PROSITE" id="PS50076">
    <property type="entry name" value="DNAJ_2"/>
    <property type="match status" value="1"/>
</dbReference>
<dbReference type="InterPro" id="IPR019734">
    <property type="entry name" value="TPR_rpt"/>
</dbReference>
<keyword evidence="1" id="KW-0802">TPR repeat</keyword>
<reference evidence="3" key="1">
    <citation type="submission" date="2017-04" db="EMBL/GenBank/DDBJ databases">
        <title>Genome deletions in a multicellular cyanobacterial endosymbiont for morphological adaptation in marine diatoms.</title>
        <authorList>
            <person name="Wang Y."/>
            <person name="Gao H."/>
            <person name="Li R."/>
            <person name="Xu X."/>
        </authorList>
    </citation>
    <scope>NUCLEOTIDE SEQUENCE</scope>
    <source>
        <strain evidence="3">FACHB 800</strain>
    </source>
</reference>
<keyword evidence="3" id="KW-0346">Stress response</keyword>
<dbReference type="Proteomes" id="UP000683511">
    <property type="component" value="Chromosome"/>
</dbReference>
<evidence type="ECO:0000313" key="3">
    <source>
        <dbReference type="EMBL" id="QXE25423.1"/>
    </source>
</evidence>
<proteinExistence type="predicted"/>
<dbReference type="EMBL" id="CP021056">
    <property type="protein sequence ID" value="QXE25423.1"/>
    <property type="molecule type" value="Genomic_DNA"/>
</dbReference>
<feature type="domain" description="J" evidence="2">
    <location>
        <begin position="16"/>
        <end position="98"/>
    </location>
</feature>
<sequence>MSQKSLPPEWLDLLKDPYAILGLSVNADERHLLKRYHSLAKILHPDNYFQSKDPNKELSRLLFTRLINPAYEQLKLSKKRLLTIASLRFEAKSWDQEKFIEFYPDIAEEIMPMSAKEAQLFYEDAIASYAEAQYKSLEQSYKVTQQINILNLMYLYLQQDNYQLTSEPRVLSSTLAIKRPETPPSEITTSAARTTVVKPIPLDYAQRHYGRAVQYANQKQWNLAVQELRDAIKIDPNNSEYYALLGVVHFQQKFPGMAKVYIRQALKLNPRQQLALKYAAILKIKANEPAHPQSMAKALGLAQLLGKFLSGERS</sequence>
<evidence type="ECO:0000313" key="4">
    <source>
        <dbReference type="Proteomes" id="UP000683511"/>
    </source>
</evidence>
<protein>
    <submittedName>
        <fullName evidence="3">Heat shock protein DnaJ domain protein</fullName>
    </submittedName>
</protein>
<dbReference type="SMART" id="SM00271">
    <property type="entry name" value="DnaJ"/>
    <property type="match status" value="1"/>
</dbReference>
<organism evidence="3 4">
    <name type="scientific">Richelia sinica FACHB-800</name>
    <dbReference type="NCBI Taxonomy" id="1357546"/>
    <lineage>
        <taxon>Bacteria</taxon>
        <taxon>Bacillati</taxon>
        <taxon>Cyanobacteriota</taxon>
        <taxon>Cyanophyceae</taxon>
        <taxon>Nostocales</taxon>
        <taxon>Nostocaceae</taxon>
        <taxon>Richelia</taxon>
    </lineage>
</organism>
<dbReference type="InterPro" id="IPR036869">
    <property type="entry name" value="J_dom_sf"/>
</dbReference>
<dbReference type="SUPFAM" id="SSF48452">
    <property type="entry name" value="TPR-like"/>
    <property type="match status" value="1"/>
</dbReference>
<dbReference type="Pfam" id="PF13414">
    <property type="entry name" value="TPR_11"/>
    <property type="match status" value="1"/>
</dbReference>
<dbReference type="InterPro" id="IPR001623">
    <property type="entry name" value="DnaJ_domain"/>
</dbReference>
<feature type="repeat" description="TPR" evidence="1">
    <location>
        <begin position="205"/>
        <end position="238"/>
    </location>
</feature>
<dbReference type="RefSeq" id="WP_190604008.1">
    <property type="nucleotide sequence ID" value="NZ_CP021056.1"/>
</dbReference>
<evidence type="ECO:0000259" key="2">
    <source>
        <dbReference type="PROSITE" id="PS50076"/>
    </source>
</evidence>
<dbReference type="AlphaFoldDB" id="A0A975Y6L8"/>
<dbReference type="SUPFAM" id="SSF46565">
    <property type="entry name" value="Chaperone J-domain"/>
    <property type="match status" value="1"/>
</dbReference>
<dbReference type="Gene3D" id="1.10.287.110">
    <property type="entry name" value="DnaJ domain"/>
    <property type="match status" value="1"/>
</dbReference>
<dbReference type="KEGG" id="rsin:B6N60_04138"/>
<dbReference type="SMART" id="SM00028">
    <property type="entry name" value="TPR"/>
    <property type="match status" value="2"/>
</dbReference>
<keyword evidence="4" id="KW-1185">Reference proteome</keyword>
<dbReference type="InterPro" id="IPR011990">
    <property type="entry name" value="TPR-like_helical_dom_sf"/>
</dbReference>